<dbReference type="AlphaFoldDB" id="A0A1Y3BK91"/>
<name>A0A1Y3BK91_EURMA</name>
<keyword evidence="2" id="KW-1185">Reference proteome</keyword>
<accession>A0A1Y3BK91</accession>
<organism evidence="1 2">
    <name type="scientific">Euroglyphus maynei</name>
    <name type="common">Mayne's house dust mite</name>
    <dbReference type="NCBI Taxonomy" id="6958"/>
    <lineage>
        <taxon>Eukaryota</taxon>
        <taxon>Metazoa</taxon>
        <taxon>Ecdysozoa</taxon>
        <taxon>Arthropoda</taxon>
        <taxon>Chelicerata</taxon>
        <taxon>Arachnida</taxon>
        <taxon>Acari</taxon>
        <taxon>Acariformes</taxon>
        <taxon>Sarcoptiformes</taxon>
        <taxon>Astigmata</taxon>
        <taxon>Psoroptidia</taxon>
        <taxon>Analgoidea</taxon>
        <taxon>Pyroglyphidae</taxon>
        <taxon>Pyroglyphinae</taxon>
        <taxon>Euroglyphus</taxon>
    </lineage>
</organism>
<feature type="non-terminal residue" evidence="1">
    <location>
        <position position="119"/>
    </location>
</feature>
<sequence>MSCSCSCSTTGPQSGKSCSYCSSLSQTNKTKISSTSYVTTTDFQDGIESTIGSKIFHAVDGMIDVALSQPNQFDSQCVSGSATTSCSVQSNQPTVNTAYVSGSSAVSAHSSLLKNSQSS</sequence>
<proteinExistence type="predicted"/>
<protein>
    <submittedName>
        <fullName evidence="1">Uncharacterized protein</fullName>
    </submittedName>
</protein>
<evidence type="ECO:0000313" key="1">
    <source>
        <dbReference type="EMBL" id="OTF80424.1"/>
    </source>
</evidence>
<dbReference type="Proteomes" id="UP000194236">
    <property type="component" value="Unassembled WGS sequence"/>
</dbReference>
<dbReference type="OrthoDB" id="10600066at2759"/>
<comment type="caution">
    <text evidence="1">The sequence shown here is derived from an EMBL/GenBank/DDBJ whole genome shotgun (WGS) entry which is preliminary data.</text>
</comment>
<evidence type="ECO:0000313" key="2">
    <source>
        <dbReference type="Proteomes" id="UP000194236"/>
    </source>
</evidence>
<reference evidence="1 2" key="1">
    <citation type="submission" date="2017-03" db="EMBL/GenBank/DDBJ databases">
        <title>Genome Survey of Euroglyphus maynei.</title>
        <authorList>
            <person name="Arlian L.G."/>
            <person name="Morgan M.S."/>
            <person name="Rider S.D."/>
        </authorList>
    </citation>
    <scope>NUCLEOTIDE SEQUENCE [LARGE SCALE GENOMIC DNA]</scope>
    <source>
        <strain evidence="1">Arlian Lab</strain>
        <tissue evidence="1">Whole body</tissue>
    </source>
</reference>
<dbReference type="EMBL" id="MUJZ01018259">
    <property type="protein sequence ID" value="OTF80424.1"/>
    <property type="molecule type" value="Genomic_DNA"/>
</dbReference>
<gene>
    <name evidence="1" type="ORF">BLA29_012510</name>
</gene>